<comment type="similarity">
    <text evidence="1">Belongs to the peptidase C40 family.</text>
</comment>
<dbReference type="PANTHER" id="PTHR47053">
    <property type="entry name" value="MUREIN DD-ENDOPEPTIDASE MEPH-RELATED"/>
    <property type="match status" value="1"/>
</dbReference>
<dbReference type="InterPro" id="IPR000064">
    <property type="entry name" value="NLP_P60_dom"/>
</dbReference>
<dbReference type="InterPro" id="IPR013783">
    <property type="entry name" value="Ig-like_fold"/>
</dbReference>
<dbReference type="RefSeq" id="WP_006525592.1">
    <property type="nucleotide sequence ID" value="NZ_GL637653.1"/>
</dbReference>
<dbReference type="InterPro" id="IPR032179">
    <property type="entry name" value="Cry22Aa_Ig-like"/>
</dbReference>
<dbReference type="HOGENOM" id="CLU_038576_0_0_9"/>
<evidence type="ECO:0000313" key="8">
    <source>
        <dbReference type="Proteomes" id="UP000004097"/>
    </source>
</evidence>
<dbReference type="Gene3D" id="2.60.40.10">
    <property type="entry name" value="Immunoglobulins"/>
    <property type="match status" value="1"/>
</dbReference>
<dbReference type="AlphaFoldDB" id="E7MMI9"/>
<comment type="caution">
    <text evidence="7">The sequence shown here is derived from an EMBL/GenBank/DDBJ whole genome shotgun (WGS) entry which is preliminary data.</text>
</comment>
<dbReference type="PROSITE" id="PS51935">
    <property type="entry name" value="NLPC_P60"/>
    <property type="match status" value="1"/>
</dbReference>
<evidence type="ECO:0000259" key="6">
    <source>
        <dbReference type="PROSITE" id="PS51935"/>
    </source>
</evidence>
<dbReference type="PANTHER" id="PTHR47053:SF1">
    <property type="entry name" value="MUREIN DD-ENDOPEPTIDASE MEPH-RELATED"/>
    <property type="match status" value="1"/>
</dbReference>
<dbReference type="STRING" id="706433.HMPREF9430_00756"/>
<organism evidence="7 8">
    <name type="scientific">Solobacterium moorei F0204</name>
    <dbReference type="NCBI Taxonomy" id="706433"/>
    <lineage>
        <taxon>Bacteria</taxon>
        <taxon>Bacillati</taxon>
        <taxon>Bacillota</taxon>
        <taxon>Erysipelotrichia</taxon>
        <taxon>Erysipelotrichales</taxon>
        <taxon>Erysipelotrichaceae</taxon>
        <taxon>Solobacterium</taxon>
    </lineage>
</organism>
<dbReference type="EMBL" id="AECQ01000012">
    <property type="protein sequence ID" value="EFW24727.1"/>
    <property type="molecule type" value="Genomic_DNA"/>
</dbReference>
<evidence type="ECO:0000256" key="2">
    <source>
        <dbReference type="ARBA" id="ARBA00022670"/>
    </source>
</evidence>
<dbReference type="GeneID" id="89620456"/>
<feature type="coiled-coil region" evidence="5">
    <location>
        <begin position="224"/>
        <end position="253"/>
    </location>
</feature>
<gene>
    <name evidence="7" type="ORF">HMPREF9430_00756</name>
</gene>
<dbReference type="Proteomes" id="UP000004097">
    <property type="component" value="Unassembled WGS sequence"/>
</dbReference>
<keyword evidence="3" id="KW-0378">Hydrolase</keyword>
<keyword evidence="2" id="KW-0645">Protease</keyword>
<evidence type="ECO:0000256" key="5">
    <source>
        <dbReference type="SAM" id="Coils"/>
    </source>
</evidence>
<evidence type="ECO:0000256" key="3">
    <source>
        <dbReference type="ARBA" id="ARBA00022801"/>
    </source>
</evidence>
<dbReference type="InterPro" id="IPR051202">
    <property type="entry name" value="Peptidase_C40"/>
</dbReference>
<keyword evidence="5" id="KW-0175">Coiled coil</keyword>
<evidence type="ECO:0000313" key="7">
    <source>
        <dbReference type="EMBL" id="EFW24727.1"/>
    </source>
</evidence>
<dbReference type="Pfam" id="PF16403">
    <property type="entry name" value="Bact_surface_Ig-like"/>
    <property type="match status" value="1"/>
</dbReference>
<dbReference type="SUPFAM" id="SSF54001">
    <property type="entry name" value="Cysteine proteinases"/>
    <property type="match status" value="1"/>
</dbReference>
<feature type="domain" description="NlpC/P60" evidence="6">
    <location>
        <begin position="268"/>
        <end position="383"/>
    </location>
</feature>
<keyword evidence="4" id="KW-0788">Thiol protease</keyword>
<dbReference type="Gene3D" id="3.90.1720.10">
    <property type="entry name" value="endopeptidase domain like (from Nostoc punctiforme)"/>
    <property type="match status" value="1"/>
</dbReference>
<evidence type="ECO:0000256" key="4">
    <source>
        <dbReference type="ARBA" id="ARBA00022807"/>
    </source>
</evidence>
<dbReference type="Pfam" id="PF00877">
    <property type="entry name" value="NLPC_P60"/>
    <property type="match status" value="1"/>
</dbReference>
<accession>E7MMI9</accession>
<dbReference type="InterPro" id="IPR038765">
    <property type="entry name" value="Papain-like_cys_pep_sf"/>
</dbReference>
<evidence type="ECO:0000256" key="1">
    <source>
        <dbReference type="ARBA" id="ARBA00007074"/>
    </source>
</evidence>
<dbReference type="eggNOG" id="COG0791">
    <property type="taxonomic scope" value="Bacteria"/>
</dbReference>
<sequence>MVKNKLSKKLGRVGAGLLSALLIAGTYSIKTVYADDNKATTVEKENTLPVIEVSQQDLNPLDTIKSLVIQERAAFDGTYDLTNISIEKSVADIEGFNRSVTGIQTVTVKVTLASTGDIEAQKTLGYSFIQKAVVNVVNSTAPVIRLKNSSVVVNNGDTFNASSYISYINDDSGILPVLTVEGTVDMNTDGDYPVTYTVVDTAGNKSTATMTVSVRTPQEVVDARIAAEEQRQREEAERAAAEEAARAQQATNTARAATSTFDPSKYDSSLYAGGIAAALSLVGTPYQWGGTTPAGFDCSGLVQYCYGLSARTTYAQQALGTHQYDVWNAPAGALYFYGSDSAPYHVGIALGNGTMVHAATYGTGVTVQDISGYLPSYYVVPGQ</sequence>
<reference evidence="7 8" key="1">
    <citation type="submission" date="2010-08" db="EMBL/GenBank/DDBJ databases">
        <authorList>
            <person name="Weinstock G."/>
            <person name="Sodergren E."/>
            <person name="Clifton S."/>
            <person name="Fulton L."/>
            <person name="Fulton B."/>
            <person name="Courtney L."/>
            <person name="Fronick C."/>
            <person name="Harrison M."/>
            <person name="Strong C."/>
            <person name="Farmer C."/>
            <person name="Delahaunty K."/>
            <person name="Markovic C."/>
            <person name="Hall O."/>
            <person name="Minx P."/>
            <person name="Tomlinson C."/>
            <person name="Mitreva M."/>
            <person name="Hou S."/>
            <person name="Chen J."/>
            <person name="Wollam A."/>
            <person name="Pepin K.H."/>
            <person name="Johnson M."/>
            <person name="Bhonagiri V."/>
            <person name="Zhang X."/>
            <person name="Suruliraj S."/>
            <person name="Warren W."/>
            <person name="Chinwalla A."/>
            <person name="Mardis E.R."/>
            <person name="Wilson R.K."/>
        </authorList>
    </citation>
    <scope>NUCLEOTIDE SEQUENCE [LARGE SCALE GENOMIC DNA]</scope>
    <source>
        <strain evidence="7 8">F0204</strain>
    </source>
</reference>
<dbReference type="MEROPS" id="C40.007"/>
<proteinExistence type="inferred from homology"/>
<protein>
    <submittedName>
        <fullName evidence="7">NlpC/P60 family protein</fullName>
    </submittedName>
</protein>
<dbReference type="eggNOG" id="COG3757">
    <property type="taxonomic scope" value="Bacteria"/>
</dbReference>
<keyword evidence="8" id="KW-1185">Reference proteome</keyword>
<name>E7MMI9_9FIRM</name>
<dbReference type="GO" id="GO:0006508">
    <property type="term" value="P:proteolysis"/>
    <property type="evidence" value="ECO:0007669"/>
    <property type="project" value="UniProtKB-KW"/>
</dbReference>
<dbReference type="GO" id="GO:0008234">
    <property type="term" value="F:cysteine-type peptidase activity"/>
    <property type="evidence" value="ECO:0007669"/>
    <property type="project" value="UniProtKB-KW"/>
</dbReference>